<dbReference type="Proteomes" id="UP000595448">
    <property type="component" value="Chromosome"/>
</dbReference>
<feature type="transmembrane region" description="Helical" evidence="2">
    <location>
        <begin position="279"/>
        <end position="299"/>
    </location>
</feature>
<evidence type="ECO:0000313" key="4">
    <source>
        <dbReference type="Proteomes" id="UP000595448"/>
    </source>
</evidence>
<reference evidence="3 4" key="1">
    <citation type="submission" date="2021-01" db="EMBL/GenBank/DDBJ databases">
        <title>Brevundimonas vitis sp. nov., an bacterium isolated from grape (Vitis vinifera).</title>
        <authorList>
            <person name="Jiang L."/>
            <person name="Lee J."/>
        </authorList>
    </citation>
    <scope>NUCLEOTIDE SEQUENCE [LARGE SCALE GENOMIC DNA]</scope>
    <source>
        <strain evidence="3 4">GRTSA-9</strain>
    </source>
</reference>
<feature type="compositionally biased region" description="Polar residues" evidence="1">
    <location>
        <begin position="381"/>
        <end position="398"/>
    </location>
</feature>
<feature type="transmembrane region" description="Helical" evidence="2">
    <location>
        <begin position="172"/>
        <end position="193"/>
    </location>
</feature>
<keyword evidence="4" id="KW-1185">Reference proteome</keyword>
<keyword evidence="2" id="KW-1133">Transmembrane helix</keyword>
<accession>A0ABX7BIZ0</accession>
<feature type="region of interest" description="Disordered" evidence="1">
    <location>
        <begin position="359"/>
        <end position="423"/>
    </location>
</feature>
<feature type="transmembrane region" description="Helical" evidence="2">
    <location>
        <begin position="89"/>
        <end position="108"/>
    </location>
</feature>
<evidence type="ECO:0000256" key="2">
    <source>
        <dbReference type="SAM" id="Phobius"/>
    </source>
</evidence>
<protein>
    <submittedName>
        <fullName evidence="3">FtsW/RodA/SpoVE family cell cycle protein</fullName>
    </submittedName>
</protein>
<feature type="transmembrane region" description="Helical" evidence="2">
    <location>
        <begin position="141"/>
        <end position="160"/>
    </location>
</feature>
<name>A0ABX7BIZ0_9CAUL</name>
<feature type="transmembrane region" description="Helical" evidence="2">
    <location>
        <begin position="306"/>
        <end position="326"/>
    </location>
</feature>
<keyword evidence="2" id="KW-0472">Membrane</keyword>
<feature type="transmembrane region" description="Helical" evidence="2">
    <location>
        <begin position="332"/>
        <end position="356"/>
    </location>
</feature>
<sequence>MTTAERIVRFACRLLPPDLHDWGEAMAQEAAAIDRPVPRLAFALGCVTWVLRHSLGYSLGQALSSALTPTGIDPAPSATRRAIWGVRGAALTCAIAATGLGLVFLAQAGAPPPYLIFNLAALIAGLIVVLPFRARDPVTRPFVGVIAVAVGLILILTALLGPEVSGARRWLFLGGVGVQPALIGLPFLLVAFARSRDLLTTAGLILAATALALQPDRTMAGTMVVGVATVTALQRDRPSWLLLAAALAAFAATLTQPAAFTATPFVDDVFRTAAATAPIAALAVWGGTAVLLLPALMGLRQRPGNATAHAVFGTTWLALITAALLGDHPAPVVAYGGSAIVGYLWSTLALPVPMLAGQTAPAEPGRDTATSDTDQKLAKTLATTAPLSASLSTHSTPTVAAPKGRKPPSRQSVLPSGAQAPSS</sequence>
<gene>
    <name evidence="3" type="ORF">JIP62_08070</name>
</gene>
<evidence type="ECO:0000256" key="1">
    <source>
        <dbReference type="SAM" id="MobiDB-lite"/>
    </source>
</evidence>
<proteinExistence type="predicted"/>
<feature type="transmembrane region" description="Helical" evidence="2">
    <location>
        <begin position="114"/>
        <end position="134"/>
    </location>
</feature>
<feature type="transmembrane region" description="Helical" evidence="2">
    <location>
        <begin position="240"/>
        <end position="259"/>
    </location>
</feature>
<keyword evidence="2" id="KW-0812">Transmembrane</keyword>
<dbReference type="EMBL" id="CP067977">
    <property type="protein sequence ID" value="QQQ17320.1"/>
    <property type="molecule type" value="Genomic_DNA"/>
</dbReference>
<evidence type="ECO:0000313" key="3">
    <source>
        <dbReference type="EMBL" id="QQQ17320.1"/>
    </source>
</evidence>
<organism evidence="3 4">
    <name type="scientific">Brevundimonas vitisensis</name>
    <dbReference type="NCBI Taxonomy" id="2800818"/>
    <lineage>
        <taxon>Bacteria</taxon>
        <taxon>Pseudomonadati</taxon>
        <taxon>Pseudomonadota</taxon>
        <taxon>Alphaproteobacteria</taxon>
        <taxon>Caulobacterales</taxon>
        <taxon>Caulobacteraceae</taxon>
        <taxon>Brevundimonas</taxon>
    </lineage>
</organism>
<feature type="compositionally biased region" description="Polar residues" evidence="1">
    <location>
        <begin position="409"/>
        <end position="423"/>
    </location>
</feature>